<gene>
    <name evidence="1" type="ORF">DCM90_05015</name>
</gene>
<evidence type="ECO:0000313" key="1">
    <source>
        <dbReference type="EMBL" id="PWG00294.1"/>
    </source>
</evidence>
<reference evidence="1 2" key="1">
    <citation type="journal article" date="2018" name="Int. J. Syst. Evol. Microbiol.">
        <title>Lactobacillus bambusae sp. nov., isolated from a traditional fermented Ma-bamboo shoots of Taiwan.</title>
        <authorList>
            <person name="Wang L.-T."/>
        </authorList>
    </citation>
    <scope>NUCLEOTIDE SEQUENCE [LARGE SCALE GENOMIC DNA]</scope>
    <source>
        <strain evidence="1 2">BS-W1</strain>
    </source>
</reference>
<protein>
    <submittedName>
        <fullName evidence="1">Uncharacterized protein</fullName>
    </submittedName>
</protein>
<dbReference type="OrthoDB" id="2164423at2"/>
<dbReference type="AlphaFoldDB" id="A0A2V1MZ54"/>
<comment type="caution">
    <text evidence="1">The sequence shown here is derived from an EMBL/GenBank/DDBJ whole genome shotgun (WGS) entry which is preliminary data.</text>
</comment>
<dbReference type="EMBL" id="QCXQ01000002">
    <property type="protein sequence ID" value="PWG00294.1"/>
    <property type="molecule type" value="Genomic_DNA"/>
</dbReference>
<evidence type="ECO:0000313" key="2">
    <source>
        <dbReference type="Proteomes" id="UP000245080"/>
    </source>
</evidence>
<keyword evidence="2" id="KW-1185">Reference proteome</keyword>
<proteinExistence type="predicted"/>
<sequence length="186" mass="20732">MAKYEANIQPLNEDKIGTAPHGKATFELDEKRLRISIEMEGVPANMMHWEHFHGFVDGKDAQPATMAQDTNHDGFVDLVETEPVSGTTMVPFDSAPQQLDIANSNYPVANEHGNFDYFKEVGIDELVRNFKKAFNDANLDLDKRVVYIHGVPDDMQLPDTVQGMAGEYDQHVTLPIACGKIVKVSD</sequence>
<organism evidence="1 2">
    <name type="scientific">Levilactobacillus bambusae</name>
    <dbReference type="NCBI Taxonomy" id="2024736"/>
    <lineage>
        <taxon>Bacteria</taxon>
        <taxon>Bacillati</taxon>
        <taxon>Bacillota</taxon>
        <taxon>Bacilli</taxon>
        <taxon>Lactobacillales</taxon>
        <taxon>Lactobacillaceae</taxon>
        <taxon>Levilactobacillus</taxon>
    </lineage>
</organism>
<dbReference type="RefSeq" id="WP_109250241.1">
    <property type="nucleotide sequence ID" value="NZ_QCXQ01000002.1"/>
</dbReference>
<dbReference type="Proteomes" id="UP000245080">
    <property type="component" value="Unassembled WGS sequence"/>
</dbReference>
<name>A0A2V1MZ54_9LACO</name>
<accession>A0A2V1MZ54</accession>